<dbReference type="PROSITE" id="PS51352">
    <property type="entry name" value="THIOREDOXIN_2"/>
    <property type="match status" value="1"/>
</dbReference>
<evidence type="ECO:0000313" key="2">
    <source>
        <dbReference type="EMBL" id="NER18349.1"/>
    </source>
</evidence>
<evidence type="ECO:0000259" key="1">
    <source>
        <dbReference type="PROSITE" id="PS51352"/>
    </source>
</evidence>
<proteinExistence type="predicted"/>
<dbReference type="InterPro" id="IPR013766">
    <property type="entry name" value="Thioredoxin_domain"/>
</dbReference>
<keyword evidence="3" id="KW-1185">Reference proteome</keyword>
<dbReference type="InterPro" id="IPR000866">
    <property type="entry name" value="AhpC/TSA"/>
</dbReference>
<organism evidence="2 3">
    <name type="scientific">Spongiivirga citrea</name>
    <dbReference type="NCBI Taxonomy" id="1481457"/>
    <lineage>
        <taxon>Bacteria</taxon>
        <taxon>Pseudomonadati</taxon>
        <taxon>Bacteroidota</taxon>
        <taxon>Flavobacteriia</taxon>
        <taxon>Flavobacteriales</taxon>
        <taxon>Flavobacteriaceae</taxon>
        <taxon>Spongiivirga</taxon>
    </lineage>
</organism>
<dbReference type="Proteomes" id="UP000474296">
    <property type="component" value="Unassembled WGS sequence"/>
</dbReference>
<evidence type="ECO:0000313" key="3">
    <source>
        <dbReference type="Proteomes" id="UP000474296"/>
    </source>
</evidence>
<name>A0A6M0CR56_9FLAO</name>
<comment type="caution">
    <text evidence="2">The sequence shown here is derived from an EMBL/GenBank/DDBJ whole genome shotgun (WGS) entry which is preliminary data.</text>
</comment>
<dbReference type="CDD" id="cd02966">
    <property type="entry name" value="TlpA_like_family"/>
    <property type="match status" value="1"/>
</dbReference>
<dbReference type="InterPro" id="IPR050553">
    <property type="entry name" value="Thioredoxin_ResA/DsbE_sf"/>
</dbReference>
<dbReference type="GO" id="GO:0016209">
    <property type="term" value="F:antioxidant activity"/>
    <property type="evidence" value="ECO:0007669"/>
    <property type="project" value="InterPro"/>
</dbReference>
<dbReference type="Gene3D" id="3.40.30.10">
    <property type="entry name" value="Glutaredoxin"/>
    <property type="match status" value="1"/>
</dbReference>
<reference evidence="2 3" key="1">
    <citation type="submission" date="2020-01" db="EMBL/GenBank/DDBJ databases">
        <title>Spongiivirga citrea KCTC 32990T.</title>
        <authorList>
            <person name="Wang G."/>
        </authorList>
    </citation>
    <scope>NUCLEOTIDE SEQUENCE [LARGE SCALE GENOMIC DNA]</scope>
    <source>
        <strain evidence="2 3">KCTC 32990</strain>
    </source>
</reference>
<accession>A0A6M0CR56</accession>
<dbReference type="GO" id="GO:0016491">
    <property type="term" value="F:oxidoreductase activity"/>
    <property type="evidence" value="ECO:0007669"/>
    <property type="project" value="InterPro"/>
</dbReference>
<dbReference type="SUPFAM" id="SSF52833">
    <property type="entry name" value="Thioredoxin-like"/>
    <property type="match status" value="1"/>
</dbReference>
<dbReference type="Pfam" id="PF00578">
    <property type="entry name" value="AhpC-TSA"/>
    <property type="match status" value="1"/>
</dbReference>
<feature type="domain" description="Thioredoxin" evidence="1">
    <location>
        <begin position="82"/>
        <end position="230"/>
    </location>
</feature>
<protein>
    <submittedName>
        <fullName evidence="2">Redoxin domain-containing protein</fullName>
    </submittedName>
</protein>
<gene>
    <name evidence="2" type="ORF">GWK10_14095</name>
</gene>
<dbReference type="EMBL" id="JAABOQ010000005">
    <property type="protein sequence ID" value="NER18349.1"/>
    <property type="molecule type" value="Genomic_DNA"/>
</dbReference>
<dbReference type="RefSeq" id="WP_164033022.1">
    <property type="nucleotide sequence ID" value="NZ_JAABOQ010000005.1"/>
</dbReference>
<sequence>MKSFLYLLAFLPIVCSAQKTYYKMPDNQIFSKQVFDIFDKKFKNEGVFEMKIKERIVKKDSIINIVEILELKKGKAKLTSTSTKKSSFDPFTKHKEKIGEHFDISMFKKPNGSFYDKTDIAGKPTFINMWFIKCPPCIKEIPLFNEVKKAYGDQVNFLAITFDTQEKVKQFLKIKDFDFTHITDARTQLDEMQVNAYPMNIILDKDGVIQFVSGNVSAKRQITDLLDKLL</sequence>
<dbReference type="PANTHER" id="PTHR42852">
    <property type="entry name" value="THIOL:DISULFIDE INTERCHANGE PROTEIN DSBE"/>
    <property type="match status" value="1"/>
</dbReference>
<dbReference type="AlphaFoldDB" id="A0A6M0CR56"/>
<dbReference type="InterPro" id="IPR036249">
    <property type="entry name" value="Thioredoxin-like_sf"/>
</dbReference>
<dbReference type="PANTHER" id="PTHR42852:SF13">
    <property type="entry name" value="PROTEIN DIPZ"/>
    <property type="match status" value="1"/>
</dbReference>